<dbReference type="SUPFAM" id="SSF101898">
    <property type="entry name" value="NHL repeat"/>
    <property type="match status" value="1"/>
</dbReference>
<dbReference type="EMBL" id="LAZR01007483">
    <property type="protein sequence ID" value="KKM84979.1"/>
    <property type="molecule type" value="Genomic_DNA"/>
</dbReference>
<dbReference type="Gene3D" id="2.40.10.500">
    <property type="match status" value="1"/>
</dbReference>
<keyword evidence="1" id="KW-0472">Membrane</keyword>
<accession>A0A0F9KRV8</accession>
<proteinExistence type="predicted"/>
<protein>
    <recommendedName>
        <fullName evidence="3">Bulb-type lectin domain-containing protein</fullName>
    </recommendedName>
</protein>
<evidence type="ECO:0008006" key="3">
    <source>
        <dbReference type="Google" id="ProtNLM"/>
    </source>
</evidence>
<evidence type="ECO:0000313" key="2">
    <source>
        <dbReference type="EMBL" id="KKM84979.1"/>
    </source>
</evidence>
<organism evidence="2">
    <name type="scientific">marine sediment metagenome</name>
    <dbReference type="NCBI Taxonomy" id="412755"/>
    <lineage>
        <taxon>unclassified sequences</taxon>
        <taxon>metagenomes</taxon>
        <taxon>ecological metagenomes</taxon>
    </lineage>
</organism>
<name>A0A0F9KRV8_9ZZZZ</name>
<gene>
    <name evidence="2" type="ORF">LCGC14_1293720</name>
</gene>
<keyword evidence="1" id="KW-0812">Transmembrane</keyword>
<dbReference type="AlphaFoldDB" id="A0A0F9KRV8"/>
<keyword evidence="1" id="KW-1133">Transmembrane helix</keyword>
<dbReference type="PANTHER" id="PTHR42754:SF1">
    <property type="entry name" value="LIPOPROTEIN"/>
    <property type="match status" value="1"/>
</dbReference>
<evidence type="ECO:0000256" key="1">
    <source>
        <dbReference type="SAM" id="Phobius"/>
    </source>
</evidence>
<dbReference type="PANTHER" id="PTHR42754">
    <property type="entry name" value="ENDOGLUCANASE"/>
    <property type="match status" value="1"/>
</dbReference>
<dbReference type="Pfam" id="PF06739">
    <property type="entry name" value="SBBP"/>
    <property type="match status" value="2"/>
</dbReference>
<reference evidence="2" key="1">
    <citation type="journal article" date="2015" name="Nature">
        <title>Complex archaea that bridge the gap between prokaryotes and eukaryotes.</title>
        <authorList>
            <person name="Spang A."/>
            <person name="Saw J.H."/>
            <person name="Jorgensen S.L."/>
            <person name="Zaremba-Niedzwiedzka K."/>
            <person name="Martijn J."/>
            <person name="Lind A.E."/>
            <person name="van Eijk R."/>
            <person name="Schleper C."/>
            <person name="Guy L."/>
            <person name="Ettema T.J."/>
        </authorList>
    </citation>
    <scope>NUCLEOTIDE SEQUENCE</scope>
</reference>
<comment type="caution">
    <text evidence="2">The sequence shown here is derived from an EMBL/GenBank/DDBJ whole genome shotgun (WGS) entry which is preliminary data.</text>
</comment>
<sequence length="182" mass="20057">MKNRQTFLTVLILILHFYIIVQGLNTFSNEQDDKDNKDFIPLLSASNSGAQQWNLTWGGRSTSFGFGVAVDSANNVYLAGRTSQDMVLVKYDSSGMQQWNRTWGGSNWDEGRGVAVDSSNNVYLAGVTPTFGAGSADMVLVKFGIEKREQAISGYDLLLFICVIGVITAISLHKKFFIRNIG</sequence>
<feature type="transmembrane region" description="Helical" evidence="1">
    <location>
        <begin position="152"/>
        <end position="172"/>
    </location>
</feature>
<dbReference type="InterPro" id="IPR010620">
    <property type="entry name" value="SBBP_repeat"/>
</dbReference>